<evidence type="ECO:0000313" key="4">
    <source>
        <dbReference type="Proteomes" id="UP000288805"/>
    </source>
</evidence>
<feature type="signal peptide" evidence="1">
    <location>
        <begin position="1"/>
        <end position="19"/>
    </location>
</feature>
<evidence type="ECO:0000259" key="2">
    <source>
        <dbReference type="Pfam" id="PF07727"/>
    </source>
</evidence>
<evidence type="ECO:0000313" key="3">
    <source>
        <dbReference type="EMBL" id="RVW92644.1"/>
    </source>
</evidence>
<feature type="chain" id="PRO_5019275775" description="Reverse transcriptase Ty1/copia-type domain-containing protein" evidence="1">
    <location>
        <begin position="20"/>
        <end position="131"/>
    </location>
</feature>
<protein>
    <recommendedName>
        <fullName evidence="2">Reverse transcriptase Ty1/copia-type domain-containing protein</fullName>
    </recommendedName>
</protein>
<proteinExistence type="predicted"/>
<gene>
    <name evidence="3" type="ORF">CK203_041594</name>
</gene>
<evidence type="ECO:0000256" key="1">
    <source>
        <dbReference type="SAM" id="SignalP"/>
    </source>
</evidence>
<name>A0A438I7E8_VITVI</name>
<keyword evidence="1" id="KW-0732">Signal</keyword>
<sequence length="131" mass="14202">MSSSLSIFISSLFLPSVIPDQIFSLSLFSHDLATTNDVTHGISYPPLVISAPPVIADLPPSCYLKRISLFVNSIITGCILLSLDVDDMIITGHDVDGISLLKTELAQQFDKKDLGPLRYFLGIEVAHCPKG</sequence>
<dbReference type="Proteomes" id="UP000288805">
    <property type="component" value="Unassembled WGS sequence"/>
</dbReference>
<dbReference type="Pfam" id="PF07727">
    <property type="entry name" value="RVT_2"/>
    <property type="match status" value="1"/>
</dbReference>
<dbReference type="EMBL" id="QGNW01000135">
    <property type="protein sequence ID" value="RVW92644.1"/>
    <property type="molecule type" value="Genomic_DNA"/>
</dbReference>
<feature type="domain" description="Reverse transcriptase Ty1/copia-type" evidence="2">
    <location>
        <begin position="68"/>
        <end position="127"/>
    </location>
</feature>
<reference evidence="3 4" key="1">
    <citation type="journal article" date="2018" name="PLoS Genet.">
        <title>Population sequencing reveals clonal diversity and ancestral inbreeding in the grapevine cultivar Chardonnay.</title>
        <authorList>
            <person name="Roach M.J."/>
            <person name="Johnson D.L."/>
            <person name="Bohlmann J."/>
            <person name="van Vuuren H.J."/>
            <person name="Jones S.J."/>
            <person name="Pretorius I.S."/>
            <person name="Schmidt S.A."/>
            <person name="Borneman A.R."/>
        </authorList>
    </citation>
    <scope>NUCLEOTIDE SEQUENCE [LARGE SCALE GENOMIC DNA]</scope>
    <source>
        <strain evidence="4">cv. Chardonnay</strain>
        <tissue evidence="3">Leaf</tissue>
    </source>
</reference>
<comment type="caution">
    <text evidence="3">The sequence shown here is derived from an EMBL/GenBank/DDBJ whole genome shotgun (WGS) entry which is preliminary data.</text>
</comment>
<dbReference type="AlphaFoldDB" id="A0A438I7E8"/>
<accession>A0A438I7E8</accession>
<organism evidence="3 4">
    <name type="scientific">Vitis vinifera</name>
    <name type="common">Grape</name>
    <dbReference type="NCBI Taxonomy" id="29760"/>
    <lineage>
        <taxon>Eukaryota</taxon>
        <taxon>Viridiplantae</taxon>
        <taxon>Streptophyta</taxon>
        <taxon>Embryophyta</taxon>
        <taxon>Tracheophyta</taxon>
        <taxon>Spermatophyta</taxon>
        <taxon>Magnoliopsida</taxon>
        <taxon>eudicotyledons</taxon>
        <taxon>Gunneridae</taxon>
        <taxon>Pentapetalae</taxon>
        <taxon>rosids</taxon>
        <taxon>Vitales</taxon>
        <taxon>Vitaceae</taxon>
        <taxon>Viteae</taxon>
        <taxon>Vitis</taxon>
    </lineage>
</organism>
<dbReference type="InterPro" id="IPR013103">
    <property type="entry name" value="RVT_2"/>
</dbReference>